<evidence type="ECO:0000313" key="2">
    <source>
        <dbReference type="EMBL" id="KPW82017.1"/>
    </source>
</evidence>
<accession>A0A0P9M2G2</accession>
<proteinExistence type="predicted"/>
<dbReference type="PATRIC" id="fig|200452.3.peg.3635"/>
<evidence type="ECO:0000256" key="1">
    <source>
        <dbReference type="SAM" id="MobiDB-lite"/>
    </source>
</evidence>
<feature type="region of interest" description="Disordered" evidence="1">
    <location>
        <begin position="1"/>
        <end position="58"/>
    </location>
</feature>
<name>A0A0P9M2G2_9PSED</name>
<organism evidence="2 3">
    <name type="scientific">Pseudomonas congelans</name>
    <dbReference type="NCBI Taxonomy" id="200452"/>
    <lineage>
        <taxon>Bacteria</taxon>
        <taxon>Pseudomonadati</taxon>
        <taxon>Pseudomonadota</taxon>
        <taxon>Gammaproteobacteria</taxon>
        <taxon>Pseudomonadales</taxon>
        <taxon>Pseudomonadaceae</taxon>
        <taxon>Pseudomonas</taxon>
    </lineage>
</organism>
<sequence length="58" mass="6184">MSLLWRGNQKNDDGSSLGEDGCQGSTGDVSAAAQRSLRSPLATRQPALQGCCDRHHQD</sequence>
<dbReference type="Proteomes" id="UP000050411">
    <property type="component" value="Unassembled WGS sequence"/>
</dbReference>
<gene>
    <name evidence="2" type="ORF">ALO92_101652</name>
</gene>
<evidence type="ECO:0000313" key="3">
    <source>
        <dbReference type="Proteomes" id="UP000050411"/>
    </source>
</evidence>
<dbReference type="EMBL" id="LJQB01000086">
    <property type="protein sequence ID" value="KPW82017.1"/>
    <property type="molecule type" value="Genomic_DNA"/>
</dbReference>
<reference evidence="2 3" key="1">
    <citation type="submission" date="2015-09" db="EMBL/GenBank/DDBJ databases">
        <title>Genome announcement of multiple Pseudomonas syringae strains.</title>
        <authorList>
            <person name="Thakur S."/>
            <person name="Wang P.W."/>
            <person name="Gong Y."/>
            <person name="Weir B.S."/>
            <person name="Guttman D.S."/>
        </authorList>
    </citation>
    <scope>NUCLEOTIDE SEQUENCE [LARGE SCALE GENOMIC DNA]</scope>
    <source>
        <strain evidence="2 3">ICMP19117</strain>
    </source>
</reference>
<comment type="caution">
    <text evidence="2">The sequence shown here is derived from an EMBL/GenBank/DDBJ whole genome shotgun (WGS) entry which is preliminary data.</text>
</comment>
<dbReference type="AlphaFoldDB" id="A0A0P9M2G2"/>
<protein>
    <submittedName>
        <fullName evidence="2">Uncharacterized protein</fullName>
    </submittedName>
</protein>